<dbReference type="GO" id="GO:0006310">
    <property type="term" value="P:DNA recombination"/>
    <property type="evidence" value="ECO:0007669"/>
    <property type="project" value="InterPro"/>
</dbReference>
<dbReference type="SUPFAM" id="SSF50249">
    <property type="entry name" value="Nucleic acid-binding proteins"/>
    <property type="match status" value="1"/>
</dbReference>
<dbReference type="AlphaFoldDB" id="A0A7W1XBH8"/>
<dbReference type="SUPFAM" id="SSF56091">
    <property type="entry name" value="DNA ligase/mRNA capping enzyme, catalytic domain"/>
    <property type="match status" value="1"/>
</dbReference>
<dbReference type="GO" id="GO:0006303">
    <property type="term" value="P:double-strand break repair via nonhomologous end joining"/>
    <property type="evidence" value="ECO:0007669"/>
    <property type="project" value="TreeGrafter"/>
</dbReference>
<dbReference type="EC" id="6.5.1.1" evidence="1"/>
<dbReference type="PROSITE" id="PS00697">
    <property type="entry name" value="DNA_LIGASE_A1"/>
    <property type="match status" value="1"/>
</dbReference>
<dbReference type="Pfam" id="PF04679">
    <property type="entry name" value="DNA_ligase_A_C"/>
    <property type="match status" value="1"/>
</dbReference>
<dbReference type="EMBL" id="JACEIP010000018">
    <property type="protein sequence ID" value="MBA4543589.1"/>
    <property type="molecule type" value="Genomic_DNA"/>
</dbReference>
<dbReference type="OrthoDB" id="9802472at2"/>
<organism evidence="5 6">
    <name type="scientific">Thermoactinomyces daqus</name>
    <dbReference type="NCBI Taxonomy" id="1329516"/>
    <lineage>
        <taxon>Bacteria</taxon>
        <taxon>Bacillati</taxon>
        <taxon>Bacillota</taxon>
        <taxon>Bacilli</taxon>
        <taxon>Bacillales</taxon>
        <taxon>Thermoactinomycetaceae</taxon>
        <taxon>Thermoactinomyces</taxon>
    </lineage>
</organism>
<dbReference type="Gene3D" id="3.30.470.30">
    <property type="entry name" value="DNA ligase/mRNA capping enzyme"/>
    <property type="match status" value="1"/>
</dbReference>
<dbReference type="GO" id="GO:0006297">
    <property type="term" value="P:nucleotide-excision repair, DNA gap filling"/>
    <property type="evidence" value="ECO:0007669"/>
    <property type="project" value="TreeGrafter"/>
</dbReference>
<protein>
    <recommendedName>
        <fullName evidence="1">DNA ligase (ATP)</fullName>
        <ecNumber evidence="1">6.5.1.1</ecNumber>
    </recommendedName>
</protein>
<keyword evidence="2 5" id="KW-0436">Ligase</keyword>
<comment type="catalytic activity">
    <reaction evidence="3">
        <text>ATP + (deoxyribonucleotide)n-3'-hydroxyl + 5'-phospho-(deoxyribonucleotide)m = (deoxyribonucleotide)n+m + AMP + diphosphate.</text>
        <dbReference type="EC" id="6.5.1.1"/>
    </reaction>
</comment>
<dbReference type="InterPro" id="IPR012340">
    <property type="entry name" value="NA-bd_OB-fold"/>
</dbReference>
<comment type="caution">
    <text evidence="5">The sequence shown here is derived from an EMBL/GenBank/DDBJ whole genome shotgun (WGS) entry which is preliminary data.</text>
</comment>
<dbReference type="PANTHER" id="PTHR45997:SF1">
    <property type="entry name" value="DNA LIGASE 4"/>
    <property type="match status" value="1"/>
</dbReference>
<evidence type="ECO:0000256" key="2">
    <source>
        <dbReference type="ARBA" id="ARBA00022598"/>
    </source>
</evidence>
<dbReference type="CDD" id="cd07971">
    <property type="entry name" value="OBF_DNA_ligase_LigD"/>
    <property type="match status" value="1"/>
</dbReference>
<evidence type="ECO:0000259" key="4">
    <source>
        <dbReference type="PROSITE" id="PS50160"/>
    </source>
</evidence>
<dbReference type="InterPro" id="IPR029710">
    <property type="entry name" value="LIG4"/>
</dbReference>
<evidence type="ECO:0000256" key="1">
    <source>
        <dbReference type="ARBA" id="ARBA00012727"/>
    </source>
</evidence>
<gene>
    <name evidence="5" type="ORF">H1164_11875</name>
</gene>
<evidence type="ECO:0000313" key="5">
    <source>
        <dbReference type="EMBL" id="MBA4543589.1"/>
    </source>
</evidence>
<dbReference type="GO" id="GO:0003677">
    <property type="term" value="F:DNA binding"/>
    <property type="evidence" value="ECO:0007669"/>
    <property type="project" value="InterPro"/>
</dbReference>
<dbReference type="Proteomes" id="UP000530514">
    <property type="component" value="Unassembled WGS sequence"/>
</dbReference>
<proteinExistence type="predicted"/>
<dbReference type="PROSITE" id="PS50160">
    <property type="entry name" value="DNA_LIGASE_A3"/>
    <property type="match status" value="1"/>
</dbReference>
<accession>A0A7W1XBH8</accession>
<dbReference type="GO" id="GO:0005524">
    <property type="term" value="F:ATP binding"/>
    <property type="evidence" value="ECO:0007669"/>
    <property type="project" value="InterPro"/>
</dbReference>
<dbReference type="Pfam" id="PF01068">
    <property type="entry name" value="DNA_ligase_A_M"/>
    <property type="match status" value="1"/>
</dbReference>
<dbReference type="RefSeq" id="WP_033101557.1">
    <property type="nucleotide sequence ID" value="NZ_JACEIP010000018.1"/>
</dbReference>
<reference evidence="5 6" key="1">
    <citation type="submission" date="2020-07" db="EMBL/GenBank/DDBJ databases">
        <authorList>
            <person name="Feng H."/>
        </authorList>
    </citation>
    <scope>NUCLEOTIDE SEQUENCE [LARGE SCALE GENOMIC DNA]</scope>
    <source>
        <strain evidence="6">s-11</strain>
    </source>
</reference>
<sequence length="313" mass="36272">MPLTPIIPFEPTSTDIIPDEDNWVAQVKWDGVRVLTYWDGNQVKLYNRKKNERTFHYPELLPIQTYCKAKSVILDGEIISLGSDGKPSFHEVMRRDGVRRLERVKQVRKDVPICYMIFDVIYCDGQWLTERSLLERSEILSRIIVPGEHVQLVTSHEDAEALFQVIKEHEMEGIVIKDLSSTYLINGKDPRWRKKKFYRDLIAVVGGVTLRDTIVNSLLLGLFDRDGRLWYIGHAGTGRLTRKDWLELTRGIKPLIISTMPFANKPSRWKETIWLKPEITVKVNFAEWSVGHTLRQPSIQAFVDVPPHECLLP</sequence>
<keyword evidence="6" id="KW-1185">Reference proteome</keyword>
<evidence type="ECO:0000256" key="3">
    <source>
        <dbReference type="ARBA" id="ARBA00034003"/>
    </source>
</evidence>
<dbReference type="InterPro" id="IPR016059">
    <property type="entry name" value="DNA_ligase_ATP-dep_CS"/>
</dbReference>
<dbReference type="InterPro" id="IPR012310">
    <property type="entry name" value="DNA_ligase_ATP-dep_cent"/>
</dbReference>
<dbReference type="Gene3D" id="2.40.50.140">
    <property type="entry name" value="Nucleic acid-binding proteins"/>
    <property type="match status" value="1"/>
</dbReference>
<dbReference type="PANTHER" id="PTHR45997">
    <property type="entry name" value="DNA LIGASE 4"/>
    <property type="match status" value="1"/>
</dbReference>
<evidence type="ECO:0000313" key="6">
    <source>
        <dbReference type="Proteomes" id="UP000530514"/>
    </source>
</evidence>
<feature type="domain" description="ATP-dependent DNA ligase family profile" evidence="4">
    <location>
        <begin position="106"/>
        <end position="196"/>
    </location>
</feature>
<dbReference type="InterPro" id="IPR012309">
    <property type="entry name" value="DNA_ligase_ATP-dep_C"/>
</dbReference>
<dbReference type="CDD" id="cd07906">
    <property type="entry name" value="Adenylation_DNA_ligase_LigD_LigC"/>
    <property type="match status" value="1"/>
</dbReference>
<name>A0A7W1XBH8_9BACL</name>
<dbReference type="GO" id="GO:0003910">
    <property type="term" value="F:DNA ligase (ATP) activity"/>
    <property type="evidence" value="ECO:0007669"/>
    <property type="project" value="UniProtKB-EC"/>
</dbReference>